<dbReference type="AlphaFoldDB" id="K5ZXY0"/>
<protein>
    <recommendedName>
        <fullName evidence="2">Primase C-terminal 2 domain-containing protein</fullName>
    </recommendedName>
</protein>
<comment type="caution">
    <text evidence="3">The sequence shown here is derived from an EMBL/GenBank/DDBJ whole genome shotgun (WGS) entry which is preliminary data.</text>
</comment>
<dbReference type="EMBL" id="AGZO01000037">
    <property type="protein sequence ID" value="EKN08248.1"/>
    <property type="molecule type" value="Genomic_DNA"/>
</dbReference>
<feature type="domain" description="Primase C-terminal 2" evidence="2">
    <location>
        <begin position="13"/>
        <end position="87"/>
    </location>
</feature>
<gene>
    <name evidence="3" type="ORF">HMPREF1076_04813</name>
</gene>
<organism evidence="3 4">
    <name type="scientific">Parabacteroides goldsteinii CL02T12C30</name>
    <dbReference type="NCBI Taxonomy" id="999418"/>
    <lineage>
        <taxon>Bacteria</taxon>
        <taxon>Pseudomonadati</taxon>
        <taxon>Bacteroidota</taxon>
        <taxon>Bacteroidia</taxon>
        <taxon>Bacteroidales</taxon>
        <taxon>Tannerellaceae</taxon>
        <taxon>Parabacteroides</taxon>
    </lineage>
</organism>
<dbReference type="HOGENOM" id="CLU_032800_0_0_10"/>
<accession>K5ZXY0</accession>
<dbReference type="Pfam" id="PF13148">
    <property type="entry name" value="DUF3987"/>
    <property type="match status" value="1"/>
</dbReference>
<feature type="region of interest" description="Disordered" evidence="1">
    <location>
        <begin position="94"/>
        <end position="134"/>
    </location>
</feature>
<feature type="compositionally biased region" description="Basic and acidic residues" evidence="1">
    <location>
        <begin position="119"/>
        <end position="134"/>
    </location>
</feature>
<dbReference type="Proteomes" id="UP000006330">
    <property type="component" value="Unassembled WGS sequence"/>
</dbReference>
<dbReference type="Pfam" id="PF08707">
    <property type="entry name" value="PriCT_2"/>
    <property type="match status" value="1"/>
</dbReference>
<dbReference type="InterPro" id="IPR014819">
    <property type="entry name" value="PriCT_2"/>
</dbReference>
<evidence type="ECO:0000313" key="3">
    <source>
        <dbReference type="EMBL" id="EKN08248.1"/>
    </source>
</evidence>
<evidence type="ECO:0000313" key="4">
    <source>
        <dbReference type="Proteomes" id="UP000006330"/>
    </source>
</evidence>
<dbReference type="GO" id="GO:0016817">
    <property type="term" value="F:hydrolase activity, acting on acid anhydrides"/>
    <property type="evidence" value="ECO:0007669"/>
    <property type="project" value="InterPro"/>
</dbReference>
<evidence type="ECO:0000259" key="2">
    <source>
        <dbReference type="Pfam" id="PF08707"/>
    </source>
</evidence>
<sequence>MTNPSDDLHRLVEAVKVAGADIAPSYREYVQLAFAIASDCGEAGRADFHTLCSFSSKYDARHADKLFTNALRTGYNNVHLGTAFHLADRGGVQLAPPRPNPVSASGKKKAEELPSVPGEGEKGTGEEELRHDSDPYVPLPVFPQDYKWPSFLQRILSYGNNPWQHDALLLGSFTVLGSTLSQSVRCLYSRKWQQPCLQTFVTAPSASGKRVLSWVRLLAEPVHDAICAHVAEAMKQYRSEKMEYDALGKGRKNCEPPVIPPNRMFLIPGNNSATGILQNLMDSDGIGLICESEADTVSTALGTDYGHWSDTLRKAFDHDAIAYNRRMDREYRELKHTYLSVLLSGTPMQVKPFIPSAENGLFSRNIFYYMPRVDKWVDQFTDDGTDVESEFRRMGKEWKAYLDELKLRGIYTLQLDETQKETFNRLFADLFQRAHIANGSEMNSSVVRLAVNTCRILSIVALLRQRDSPSLASPDASTVPDNLKDGIISRWDLFITDADFHAVLALVEPLYCHATHVLSFLESTEVRSRSTADRDRLFAAMPQEFLRRDLVQQAEEMGIPPNTAITWLKRLRNAGSIVFGENKGSYRKKN</sequence>
<dbReference type="PATRIC" id="fig|999418.3.peg.4878"/>
<proteinExistence type="predicted"/>
<evidence type="ECO:0000256" key="1">
    <source>
        <dbReference type="SAM" id="MobiDB-lite"/>
    </source>
</evidence>
<dbReference type="InterPro" id="IPR025048">
    <property type="entry name" value="DUF3987"/>
</dbReference>
<dbReference type="RefSeq" id="WP_007658612.1">
    <property type="nucleotide sequence ID" value="NZ_JH976476.1"/>
</dbReference>
<name>K5ZXY0_9BACT</name>
<dbReference type="OrthoDB" id="1522635at2"/>
<reference evidence="3 4" key="1">
    <citation type="submission" date="2012-02" db="EMBL/GenBank/DDBJ databases">
        <title>The Genome Sequence of Parabacteroides goldsteinii CL02T12C30.</title>
        <authorList>
            <consortium name="The Broad Institute Genome Sequencing Platform"/>
            <person name="Earl A."/>
            <person name="Ward D."/>
            <person name="Feldgarden M."/>
            <person name="Gevers D."/>
            <person name="Zitomersky N.L."/>
            <person name="Coyne M.J."/>
            <person name="Comstock L.E."/>
            <person name="Young S.K."/>
            <person name="Zeng Q."/>
            <person name="Gargeya S."/>
            <person name="Fitzgerald M."/>
            <person name="Haas B."/>
            <person name="Abouelleil A."/>
            <person name="Alvarado L."/>
            <person name="Arachchi H.M."/>
            <person name="Berlin A."/>
            <person name="Chapman S.B."/>
            <person name="Gearin G."/>
            <person name="Goldberg J."/>
            <person name="Griggs A."/>
            <person name="Gujja S."/>
            <person name="Hansen M."/>
            <person name="Heiman D."/>
            <person name="Howarth C."/>
            <person name="Larimer J."/>
            <person name="Lui A."/>
            <person name="MacDonald P.J.P."/>
            <person name="McCowen C."/>
            <person name="Montmayeur A."/>
            <person name="Murphy C."/>
            <person name="Neiman D."/>
            <person name="Pearson M."/>
            <person name="Priest M."/>
            <person name="Roberts A."/>
            <person name="Saif S."/>
            <person name="Shea T."/>
            <person name="Sisk P."/>
            <person name="Stolte C."/>
            <person name="Sykes S."/>
            <person name="Wortman J."/>
            <person name="Nusbaum C."/>
            <person name="Birren B."/>
        </authorList>
    </citation>
    <scope>NUCLEOTIDE SEQUENCE [LARGE SCALE GENOMIC DNA]</scope>
    <source>
        <strain evidence="3 4">CL02T12C30</strain>
    </source>
</reference>